<accession>A0A8J2RCR7</accession>
<evidence type="ECO:0000313" key="2">
    <source>
        <dbReference type="EMBL" id="CAH0098043.1"/>
    </source>
</evidence>
<dbReference type="OrthoDB" id="6360814at2759"/>
<comment type="caution">
    <text evidence="2">The sequence shown here is derived from an EMBL/GenBank/DDBJ whole genome shotgun (WGS) entry which is preliminary data.</text>
</comment>
<proteinExistence type="predicted"/>
<protein>
    <submittedName>
        <fullName evidence="2">Uncharacterized protein</fullName>
    </submittedName>
</protein>
<dbReference type="AlphaFoldDB" id="A0A8J2RCR7"/>
<feature type="compositionally biased region" description="Acidic residues" evidence="1">
    <location>
        <begin position="29"/>
        <end position="39"/>
    </location>
</feature>
<evidence type="ECO:0000313" key="3">
    <source>
        <dbReference type="Proteomes" id="UP000789390"/>
    </source>
</evidence>
<name>A0A8J2RCR7_9CRUS</name>
<dbReference type="EMBL" id="CAKKLH010000001">
    <property type="protein sequence ID" value="CAH0098043.1"/>
    <property type="molecule type" value="Genomic_DNA"/>
</dbReference>
<keyword evidence="3" id="KW-1185">Reference proteome</keyword>
<feature type="compositionally biased region" description="Polar residues" evidence="1">
    <location>
        <begin position="9"/>
        <end position="26"/>
    </location>
</feature>
<gene>
    <name evidence="2" type="ORF">DGAL_LOCUS90</name>
</gene>
<feature type="region of interest" description="Disordered" evidence="1">
    <location>
        <begin position="73"/>
        <end position="146"/>
    </location>
</feature>
<reference evidence="2" key="1">
    <citation type="submission" date="2021-11" db="EMBL/GenBank/DDBJ databases">
        <authorList>
            <person name="Schell T."/>
        </authorList>
    </citation>
    <scope>NUCLEOTIDE SEQUENCE</scope>
    <source>
        <strain evidence="2">M5</strain>
    </source>
</reference>
<dbReference type="Proteomes" id="UP000789390">
    <property type="component" value="Unassembled WGS sequence"/>
</dbReference>
<organism evidence="2 3">
    <name type="scientific">Daphnia galeata</name>
    <dbReference type="NCBI Taxonomy" id="27404"/>
    <lineage>
        <taxon>Eukaryota</taxon>
        <taxon>Metazoa</taxon>
        <taxon>Ecdysozoa</taxon>
        <taxon>Arthropoda</taxon>
        <taxon>Crustacea</taxon>
        <taxon>Branchiopoda</taxon>
        <taxon>Diplostraca</taxon>
        <taxon>Cladocera</taxon>
        <taxon>Anomopoda</taxon>
        <taxon>Daphniidae</taxon>
        <taxon>Daphnia</taxon>
    </lineage>
</organism>
<sequence>MADTHVETSSDLNQDSLDGAQASVSEVGSAEEFEKENTEDTPSGSHGEADGNQKKNLTTYSLCKVVKSGVVGLSRTSGDAVDGTNGEESREAEDAAVSADATATAVVTENGAADAEPHVNGNGKCDENAEADSTEVDGSAAEKRKSIVETEALSISPKKARVEGTDEDVIGAEEAALPTNGNHETVAYSCTLSVYE</sequence>
<evidence type="ECO:0000256" key="1">
    <source>
        <dbReference type="SAM" id="MobiDB-lite"/>
    </source>
</evidence>
<feature type="region of interest" description="Disordered" evidence="1">
    <location>
        <begin position="1"/>
        <end position="58"/>
    </location>
</feature>
<feature type="compositionally biased region" description="Low complexity" evidence="1">
    <location>
        <begin position="95"/>
        <end position="109"/>
    </location>
</feature>